<dbReference type="GO" id="GO:0005886">
    <property type="term" value="C:plasma membrane"/>
    <property type="evidence" value="ECO:0007669"/>
    <property type="project" value="TreeGrafter"/>
</dbReference>
<dbReference type="GO" id="GO:0043235">
    <property type="term" value="C:receptor complex"/>
    <property type="evidence" value="ECO:0007669"/>
    <property type="project" value="TreeGrafter"/>
</dbReference>
<dbReference type="InterPro" id="IPR011009">
    <property type="entry name" value="Kinase-like_dom_sf"/>
</dbReference>
<dbReference type="GO" id="GO:0010976">
    <property type="term" value="P:positive regulation of neuron projection development"/>
    <property type="evidence" value="ECO:0007669"/>
    <property type="project" value="TreeGrafter"/>
</dbReference>
<evidence type="ECO:0000313" key="3">
    <source>
        <dbReference type="Proteomes" id="UP000054495"/>
    </source>
</evidence>
<sequence length="88" mass="10426">MARSLYSNEYYRVEGQFVLPIRWMAWESLLLDTLYSALFQHQLERPTLCPASLFANVVVPCWQYEPQDRPSFEALHLQLQVLIHTKMP</sequence>
<dbReference type="GO" id="GO:0038062">
    <property type="term" value="F:protein tyrosine kinase collagen receptor activity"/>
    <property type="evidence" value="ECO:0007669"/>
    <property type="project" value="TreeGrafter"/>
</dbReference>
<evidence type="ECO:0000313" key="2">
    <source>
        <dbReference type="EMBL" id="EPB78555.1"/>
    </source>
</evidence>
<dbReference type="Gene3D" id="1.10.510.10">
    <property type="entry name" value="Transferase(Phosphotransferase) domain 1"/>
    <property type="match status" value="1"/>
</dbReference>
<dbReference type="AlphaFoldDB" id="A0A0D6M2U2"/>
<dbReference type="PANTHER" id="PTHR24416:SF634">
    <property type="entry name" value="DISCOIDIN DOMAIN-CONTAINING RECEPTOR TYROSINE KINASE B"/>
    <property type="match status" value="1"/>
</dbReference>
<gene>
    <name evidence="2" type="ORF">ANCCEY_02396</name>
</gene>
<dbReference type="GO" id="GO:0005518">
    <property type="term" value="F:collagen binding"/>
    <property type="evidence" value="ECO:0007669"/>
    <property type="project" value="TreeGrafter"/>
</dbReference>
<dbReference type="SUPFAM" id="SSF56112">
    <property type="entry name" value="Protein kinase-like (PK-like)"/>
    <property type="match status" value="1"/>
</dbReference>
<proteinExistence type="predicted"/>
<dbReference type="PANTHER" id="PTHR24416">
    <property type="entry name" value="TYROSINE-PROTEIN KINASE RECEPTOR"/>
    <property type="match status" value="1"/>
</dbReference>
<protein>
    <recommendedName>
        <fullName evidence="1">Serine-threonine/tyrosine-protein kinase catalytic domain-containing protein</fullName>
    </recommendedName>
</protein>
<reference evidence="2 3" key="1">
    <citation type="submission" date="2013-05" db="EMBL/GenBank/DDBJ databases">
        <title>Draft genome of the parasitic nematode Anyclostoma ceylanicum.</title>
        <authorList>
            <person name="Mitreva M."/>
        </authorList>
    </citation>
    <scope>NUCLEOTIDE SEQUENCE [LARGE SCALE GENOMIC DNA]</scope>
</reference>
<dbReference type="GO" id="GO:0051897">
    <property type="term" value="P:positive regulation of phosphatidylinositol 3-kinase/protein kinase B signal transduction"/>
    <property type="evidence" value="ECO:0007669"/>
    <property type="project" value="TreeGrafter"/>
</dbReference>
<evidence type="ECO:0000259" key="1">
    <source>
        <dbReference type="Pfam" id="PF07714"/>
    </source>
</evidence>
<dbReference type="EMBL" id="KE124810">
    <property type="protein sequence ID" value="EPB78555.1"/>
    <property type="molecule type" value="Genomic_DNA"/>
</dbReference>
<name>A0A0D6M2U2_9BILA</name>
<dbReference type="InterPro" id="IPR050122">
    <property type="entry name" value="RTK"/>
</dbReference>
<feature type="domain" description="Serine-threonine/tyrosine-protein kinase catalytic" evidence="1">
    <location>
        <begin position="40"/>
        <end position="79"/>
    </location>
</feature>
<keyword evidence="3" id="KW-1185">Reference proteome</keyword>
<accession>A0A0D6M2U2</accession>
<dbReference type="Proteomes" id="UP000054495">
    <property type="component" value="Unassembled WGS sequence"/>
</dbReference>
<dbReference type="InterPro" id="IPR001245">
    <property type="entry name" value="Ser-Thr/Tyr_kinase_cat_dom"/>
</dbReference>
<dbReference type="Pfam" id="PF07714">
    <property type="entry name" value="PK_Tyr_Ser-Thr"/>
    <property type="match status" value="1"/>
</dbReference>
<organism evidence="2 3">
    <name type="scientific">Ancylostoma ceylanicum</name>
    <dbReference type="NCBI Taxonomy" id="53326"/>
    <lineage>
        <taxon>Eukaryota</taxon>
        <taxon>Metazoa</taxon>
        <taxon>Ecdysozoa</taxon>
        <taxon>Nematoda</taxon>
        <taxon>Chromadorea</taxon>
        <taxon>Rhabditida</taxon>
        <taxon>Rhabditina</taxon>
        <taxon>Rhabditomorpha</taxon>
        <taxon>Strongyloidea</taxon>
        <taxon>Ancylostomatidae</taxon>
        <taxon>Ancylostomatinae</taxon>
        <taxon>Ancylostoma</taxon>
    </lineage>
</organism>